<dbReference type="PROSITE" id="PS50217">
    <property type="entry name" value="BZIP"/>
    <property type="match status" value="1"/>
</dbReference>
<accession>A0A0C3C0W5</accession>
<keyword evidence="4" id="KW-0804">Transcription</keyword>
<keyword evidence="1" id="KW-0832">Ubl conjugation</keyword>
<dbReference type="STRING" id="765440.A0A0C3C0W5"/>
<name>A0A0C3C0W5_PILCF</name>
<evidence type="ECO:0000256" key="5">
    <source>
        <dbReference type="ARBA" id="ARBA00023242"/>
    </source>
</evidence>
<feature type="compositionally biased region" description="Low complexity" evidence="7">
    <location>
        <begin position="1"/>
        <end position="26"/>
    </location>
</feature>
<keyword evidence="10" id="KW-1185">Reference proteome</keyword>
<dbReference type="SUPFAM" id="SSF57959">
    <property type="entry name" value="Leucine zipper domain"/>
    <property type="match status" value="1"/>
</dbReference>
<evidence type="ECO:0000256" key="3">
    <source>
        <dbReference type="ARBA" id="ARBA00023125"/>
    </source>
</evidence>
<feature type="region of interest" description="Disordered" evidence="7">
    <location>
        <begin position="1"/>
        <end position="114"/>
    </location>
</feature>
<protein>
    <recommendedName>
        <fullName evidence="6">X-box-binding protein 1</fullName>
    </recommendedName>
</protein>
<feature type="compositionally biased region" description="Low complexity" evidence="7">
    <location>
        <begin position="147"/>
        <end position="159"/>
    </location>
</feature>
<dbReference type="PANTHER" id="PTHR46542:SF1">
    <property type="entry name" value="X-BOX BINDING PROTEIN 1"/>
    <property type="match status" value="1"/>
</dbReference>
<dbReference type="AlphaFoldDB" id="A0A0C3C0W5"/>
<evidence type="ECO:0000256" key="1">
    <source>
        <dbReference type="ARBA" id="ARBA00022843"/>
    </source>
</evidence>
<dbReference type="PROSITE" id="PS00036">
    <property type="entry name" value="BZIP_BASIC"/>
    <property type="match status" value="1"/>
</dbReference>
<keyword evidence="3" id="KW-0238">DNA-binding</keyword>
<evidence type="ECO:0000256" key="7">
    <source>
        <dbReference type="SAM" id="MobiDB-lite"/>
    </source>
</evidence>
<dbReference type="InterPro" id="IPR004827">
    <property type="entry name" value="bZIP"/>
</dbReference>
<feature type="region of interest" description="Disordered" evidence="7">
    <location>
        <begin position="247"/>
        <end position="275"/>
    </location>
</feature>
<feature type="compositionally biased region" description="Basic and acidic residues" evidence="7">
    <location>
        <begin position="35"/>
        <end position="45"/>
    </location>
</feature>
<organism evidence="9 10">
    <name type="scientific">Piloderma croceum (strain F 1598)</name>
    <dbReference type="NCBI Taxonomy" id="765440"/>
    <lineage>
        <taxon>Eukaryota</taxon>
        <taxon>Fungi</taxon>
        <taxon>Dikarya</taxon>
        <taxon>Basidiomycota</taxon>
        <taxon>Agaricomycotina</taxon>
        <taxon>Agaricomycetes</taxon>
        <taxon>Agaricomycetidae</taxon>
        <taxon>Atheliales</taxon>
        <taxon>Atheliaceae</taxon>
        <taxon>Piloderma</taxon>
    </lineage>
</organism>
<proteinExistence type="predicted"/>
<sequence>MPSTTVNPSLLSSLPSPSTSAASSSTDGPPRKRPRSELTSEERKEARAHRNRIAAQNSRDRRKAHYSQLEQRIAELEEENRRLKAGQMDFSAPPRRSEEEEQERDKARERENEELKERIKTLEKGWDAVVKALAAQGLPTGIPAPPSATTTTTADASTQPQPPSTFPVIVPNSSIFPISPASSNASLSTSSFDFEFDVVESESTRHLARVATTEATPPSMSLQRVDKRQINQNSSLLNSRNTPTLLTNIKNQRPYPTQPWKTSSARFSSRAQHPQRRLRLYPSLWSLLRLPPPNSKCSRRPPRRR</sequence>
<keyword evidence="5" id="KW-0539">Nucleus</keyword>
<dbReference type="Pfam" id="PF07716">
    <property type="entry name" value="bZIP_2"/>
    <property type="match status" value="1"/>
</dbReference>
<dbReference type="GO" id="GO:0000981">
    <property type="term" value="F:DNA-binding transcription factor activity, RNA polymerase II-specific"/>
    <property type="evidence" value="ECO:0007669"/>
    <property type="project" value="TreeGrafter"/>
</dbReference>
<evidence type="ECO:0000256" key="6">
    <source>
        <dbReference type="ARBA" id="ARBA00040165"/>
    </source>
</evidence>
<feature type="region of interest" description="Disordered" evidence="7">
    <location>
        <begin position="140"/>
        <end position="162"/>
    </location>
</feature>
<gene>
    <name evidence="9" type="ORF">PILCRDRAFT_435898</name>
</gene>
<reference evidence="10" key="2">
    <citation type="submission" date="2015-01" db="EMBL/GenBank/DDBJ databases">
        <title>Evolutionary Origins and Diversification of the Mycorrhizal Mutualists.</title>
        <authorList>
            <consortium name="DOE Joint Genome Institute"/>
            <consortium name="Mycorrhizal Genomics Consortium"/>
            <person name="Kohler A."/>
            <person name="Kuo A."/>
            <person name="Nagy L.G."/>
            <person name="Floudas D."/>
            <person name="Copeland A."/>
            <person name="Barry K.W."/>
            <person name="Cichocki N."/>
            <person name="Veneault-Fourrey C."/>
            <person name="LaButti K."/>
            <person name="Lindquist E.A."/>
            <person name="Lipzen A."/>
            <person name="Lundell T."/>
            <person name="Morin E."/>
            <person name="Murat C."/>
            <person name="Riley R."/>
            <person name="Ohm R."/>
            <person name="Sun H."/>
            <person name="Tunlid A."/>
            <person name="Henrissat B."/>
            <person name="Grigoriev I.V."/>
            <person name="Hibbett D.S."/>
            <person name="Martin F."/>
        </authorList>
    </citation>
    <scope>NUCLEOTIDE SEQUENCE [LARGE SCALE GENOMIC DNA]</scope>
    <source>
        <strain evidence="10">F 1598</strain>
    </source>
</reference>
<evidence type="ECO:0000313" key="10">
    <source>
        <dbReference type="Proteomes" id="UP000054166"/>
    </source>
</evidence>
<dbReference type="InParanoid" id="A0A0C3C0W5"/>
<feature type="domain" description="BZIP" evidence="8">
    <location>
        <begin position="41"/>
        <end position="84"/>
    </location>
</feature>
<feature type="compositionally biased region" description="Polar residues" evidence="7">
    <location>
        <begin position="247"/>
        <end position="272"/>
    </location>
</feature>
<dbReference type="GO" id="GO:0005634">
    <property type="term" value="C:nucleus"/>
    <property type="evidence" value="ECO:0007669"/>
    <property type="project" value="TreeGrafter"/>
</dbReference>
<feature type="compositionally biased region" description="Basic and acidic residues" evidence="7">
    <location>
        <begin position="72"/>
        <end position="82"/>
    </location>
</feature>
<keyword evidence="2" id="KW-0805">Transcription regulation</keyword>
<dbReference type="InterPro" id="IPR052470">
    <property type="entry name" value="ER_Stress-Reg_TF"/>
</dbReference>
<reference evidence="9 10" key="1">
    <citation type="submission" date="2014-04" db="EMBL/GenBank/DDBJ databases">
        <authorList>
            <consortium name="DOE Joint Genome Institute"/>
            <person name="Kuo A."/>
            <person name="Tarkka M."/>
            <person name="Buscot F."/>
            <person name="Kohler A."/>
            <person name="Nagy L.G."/>
            <person name="Floudas D."/>
            <person name="Copeland A."/>
            <person name="Barry K.W."/>
            <person name="Cichocki N."/>
            <person name="Veneault-Fourrey C."/>
            <person name="LaButti K."/>
            <person name="Lindquist E.A."/>
            <person name="Lipzen A."/>
            <person name="Lundell T."/>
            <person name="Morin E."/>
            <person name="Murat C."/>
            <person name="Sun H."/>
            <person name="Tunlid A."/>
            <person name="Henrissat B."/>
            <person name="Grigoriev I.V."/>
            <person name="Hibbett D.S."/>
            <person name="Martin F."/>
            <person name="Nordberg H.P."/>
            <person name="Cantor M.N."/>
            <person name="Hua S.X."/>
        </authorList>
    </citation>
    <scope>NUCLEOTIDE SEQUENCE [LARGE SCALE GENOMIC DNA]</scope>
    <source>
        <strain evidence="9 10">F 1598</strain>
    </source>
</reference>
<dbReference type="InterPro" id="IPR046347">
    <property type="entry name" value="bZIP_sf"/>
</dbReference>
<dbReference type="OrthoDB" id="295274at2759"/>
<dbReference type="EMBL" id="KN832991">
    <property type="protein sequence ID" value="KIM83207.1"/>
    <property type="molecule type" value="Genomic_DNA"/>
</dbReference>
<evidence type="ECO:0000256" key="2">
    <source>
        <dbReference type="ARBA" id="ARBA00023015"/>
    </source>
</evidence>
<evidence type="ECO:0000313" key="9">
    <source>
        <dbReference type="EMBL" id="KIM83207.1"/>
    </source>
</evidence>
<dbReference type="Proteomes" id="UP000054166">
    <property type="component" value="Unassembled WGS sequence"/>
</dbReference>
<evidence type="ECO:0000259" key="8">
    <source>
        <dbReference type="PROSITE" id="PS50217"/>
    </source>
</evidence>
<dbReference type="Gene3D" id="1.20.5.170">
    <property type="match status" value="1"/>
</dbReference>
<dbReference type="PANTHER" id="PTHR46542">
    <property type="entry name" value="X-BOX BINDING PROTEIN 1"/>
    <property type="match status" value="1"/>
</dbReference>
<dbReference type="CDD" id="cd14812">
    <property type="entry name" value="bZIP_u3"/>
    <property type="match status" value="1"/>
</dbReference>
<dbReference type="GO" id="GO:0000977">
    <property type="term" value="F:RNA polymerase II transcription regulatory region sequence-specific DNA binding"/>
    <property type="evidence" value="ECO:0007669"/>
    <property type="project" value="TreeGrafter"/>
</dbReference>
<dbReference type="HOGENOM" id="CLU_073887_0_0_1"/>
<evidence type="ECO:0000256" key="4">
    <source>
        <dbReference type="ARBA" id="ARBA00023163"/>
    </source>
</evidence>
<feature type="compositionally biased region" description="Basic and acidic residues" evidence="7">
    <location>
        <begin position="95"/>
        <end position="114"/>
    </location>
</feature>